<feature type="transmembrane region" description="Helical" evidence="1">
    <location>
        <begin position="274"/>
        <end position="294"/>
    </location>
</feature>
<dbReference type="GO" id="GO:0080120">
    <property type="term" value="P:CAAX-box protein maturation"/>
    <property type="evidence" value="ECO:0007669"/>
    <property type="project" value="UniProtKB-ARBA"/>
</dbReference>
<keyword evidence="1" id="KW-0812">Transmembrane</keyword>
<dbReference type="STRING" id="635013.TherJR_0541"/>
<feature type="transmembrane region" description="Helical" evidence="1">
    <location>
        <begin position="242"/>
        <end position="262"/>
    </location>
</feature>
<organism evidence="3 4">
    <name type="scientific">Thermincola potens (strain JR)</name>
    <dbReference type="NCBI Taxonomy" id="635013"/>
    <lineage>
        <taxon>Bacteria</taxon>
        <taxon>Bacillati</taxon>
        <taxon>Bacillota</taxon>
        <taxon>Clostridia</taxon>
        <taxon>Eubacteriales</taxon>
        <taxon>Thermincolaceae</taxon>
        <taxon>Thermincola</taxon>
    </lineage>
</organism>
<feature type="transmembrane region" description="Helical" evidence="1">
    <location>
        <begin position="35"/>
        <end position="55"/>
    </location>
</feature>
<dbReference type="GO" id="GO:0004175">
    <property type="term" value="F:endopeptidase activity"/>
    <property type="evidence" value="ECO:0007669"/>
    <property type="project" value="UniProtKB-ARBA"/>
</dbReference>
<keyword evidence="1" id="KW-0472">Membrane</keyword>
<dbReference type="KEGG" id="tjr:TherJR_0541"/>
<accession>D5XB98</accession>
<reference evidence="3 4" key="1">
    <citation type="submission" date="2010-05" db="EMBL/GenBank/DDBJ databases">
        <title>Complete sequence of Thermincola sp. JR.</title>
        <authorList>
            <consortium name="US DOE Joint Genome Institute"/>
            <person name="Lucas S."/>
            <person name="Copeland A."/>
            <person name="Lapidus A."/>
            <person name="Cheng J.-F."/>
            <person name="Bruce D."/>
            <person name="Goodwin L."/>
            <person name="Pitluck S."/>
            <person name="Chertkov O."/>
            <person name="Detter J.C."/>
            <person name="Han C."/>
            <person name="Tapia R."/>
            <person name="Land M."/>
            <person name="Hauser L."/>
            <person name="Kyrpides N."/>
            <person name="Mikhailova N."/>
            <person name="Hazen T.C."/>
            <person name="Woyke T."/>
        </authorList>
    </citation>
    <scope>NUCLEOTIDE SEQUENCE [LARGE SCALE GENOMIC DNA]</scope>
    <source>
        <strain evidence="3 4">JR</strain>
    </source>
</reference>
<feature type="transmembrane region" description="Helical" evidence="1">
    <location>
        <begin position="213"/>
        <end position="230"/>
    </location>
</feature>
<name>D5XB98_THEPJ</name>
<keyword evidence="1" id="KW-1133">Transmembrane helix</keyword>
<dbReference type="Pfam" id="PF02517">
    <property type="entry name" value="Rce1-like"/>
    <property type="match status" value="1"/>
</dbReference>
<proteinExistence type="predicted"/>
<protein>
    <submittedName>
        <fullName evidence="3">Abortive infection protein</fullName>
    </submittedName>
</protein>
<sequence precursor="true">MFTTLNKRNSALLALSIILILVSWLQLIKTIKWDVFEQVILLYMMLIPLVTTLAVSQKNRSGLEKFLGYKYFPFTFLLLVFIPEGVLSFNYFNVSVNPLSVLILIVIGSIWIGLPYLLIRDKGTQKLEVKTGQEYRLLYFFMFLALFILPKFAPSLLVLDKPAFPFYFILQPTLFLYLGILPVVLYSRRGFLPSFFGLTTAIEPGTVKDCIKIGLIIILLGVFPFKAIKFNIVEITVTLTGMLYVAGMEEIFYRGFVLNFIIEKFKVLNKGKELGIVLSSLFFAMTHWVDFNLVPFYRNAPKLFILIFMGLLYARLYLKTKSLLPGIILHAVYNTIVSISR</sequence>
<keyword evidence="4" id="KW-1185">Reference proteome</keyword>
<feature type="transmembrane region" description="Helical" evidence="1">
    <location>
        <begin position="300"/>
        <end position="318"/>
    </location>
</feature>
<dbReference type="RefSeq" id="WP_013119441.1">
    <property type="nucleotide sequence ID" value="NC_014152.1"/>
</dbReference>
<dbReference type="AlphaFoldDB" id="D5XB98"/>
<feature type="transmembrane region" description="Helical" evidence="1">
    <location>
        <begin position="67"/>
        <end position="87"/>
    </location>
</feature>
<feature type="transmembrane region" description="Helical" evidence="1">
    <location>
        <begin position="164"/>
        <end position="186"/>
    </location>
</feature>
<dbReference type="HOGENOM" id="CLU_813621_0_0_9"/>
<feature type="transmembrane region" description="Helical" evidence="1">
    <location>
        <begin position="138"/>
        <end position="158"/>
    </location>
</feature>
<feature type="transmembrane region" description="Helical" evidence="1">
    <location>
        <begin position="99"/>
        <end position="118"/>
    </location>
</feature>
<evidence type="ECO:0000313" key="3">
    <source>
        <dbReference type="EMBL" id="ADG81418.1"/>
    </source>
</evidence>
<evidence type="ECO:0000313" key="4">
    <source>
        <dbReference type="Proteomes" id="UP000002377"/>
    </source>
</evidence>
<evidence type="ECO:0000256" key="1">
    <source>
        <dbReference type="SAM" id="Phobius"/>
    </source>
</evidence>
<dbReference type="Proteomes" id="UP000002377">
    <property type="component" value="Chromosome"/>
</dbReference>
<dbReference type="eggNOG" id="COG1266">
    <property type="taxonomic scope" value="Bacteria"/>
</dbReference>
<gene>
    <name evidence="3" type="ordered locus">TherJR_0541</name>
</gene>
<dbReference type="EMBL" id="CP002028">
    <property type="protein sequence ID" value="ADG81418.1"/>
    <property type="molecule type" value="Genomic_DNA"/>
</dbReference>
<dbReference type="InterPro" id="IPR003675">
    <property type="entry name" value="Rce1/LyrA-like_dom"/>
</dbReference>
<feature type="domain" description="CAAX prenyl protease 2/Lysostaphin resistance protein A-like" evidence="2">
    <location>
        <begin position="235"/>
        <end position="336"/>
    </location>
</feature>
<dbReference type="OrthoDB" id="9782250at2"/>
<evidence type="ECO:0000259" key="2">
    <source>
        <dbReference type="Pfam" id="PF02517"/>
    </source>
</evidence>